<evidence type="ECO:0000256" key="2">
    <source>
        <dbReference type="SAM" id="SignalP"/>
    </source>
</evidence>
<dbReference type="RefSeq" id="XP_024723547.1">
    <property type="nucleotide sequence ID" value="XM_024868562.1"/>
</dbReference>
<organism evidence="3 4">
    <name type="scientific">Amorphotheca resinae ATCC 22711</name>
    <dbReference type="NCBI Taxonomy" id="857342"/>
    <lineage>
        <taxon>Eukaryota</taxon>
        <taxon>Fungi</taxon>
        <taxon>Dikarya</taxon>
        <taxon>Ascomycota</taxon>
        <taxon>Pezizomycotina</taxon>
        <taxon>Leotiomycetes</taxon>
        <taxon>Helotiales</taxon>
        <taxon>Amorphothecaceae</taxon>
        <taxon>Amorphotheca</taxon>
    </lineage>
</organism>
<feature type="chain" id="PRO_5015393982" evidence="2">
    <location>
        <begin position="20"/>
        <end position="116"/>
    </location>
</feature>
<evidence type="ECO:0000313" key="3">
    <source>
        <dbReference type="EMBL" id="PSS24948.1"/>
    </source>
</evidence>
<protein>
    <submittedName>
        <fullName evidence="3">Uncharacterized protein</fullName>
    </submittedName>
</protein>
<dbReference type="GeneID" id="36576643"/>
<dbReference type="EMBL" id="KZ679007">
    <property type="protein sequence ID" value="PSS24948.1"/>
    <property type="molecule type" value="Genomic_DNA"/>
</dbReference>
<feature type="compositionally biased region" description="Low complexity" evidence="1">
    <location>
        <begin position="27"/>
        <end position="48"/>
    </location>
</feature>
<proteinExistence type="predicted"/>
<evidence type="ECO:0000313" key="4">
    <source>
        <dbReference type="Proteomes" id="UP000241818"/>
    </source>
</evidence>
<dbReference type="InParanoid" id="A0A2T3B9I2"/>
<accession>A0A2T3B9I2</accession>
<reference evidence="3 4" key="1">
    <citation type="journal article" date="2018" name="New Phytol.">
        <title>Comparative genomics and transcriptomics depict ericoid mycorrhizal fungi as versatile saprotrophs and plant mutualists.</title>
        <authorList>
            <person name="Martino E."/>
            <person name="Morin E."/>
            <person name="Grelet G.A."/>
            <person name="Kuo A."/>
            <person name="Kohler A."/>
            <person name="Daghino S."/>
            <person name="Barry K.W."/>
            <person name="Cichocki N."/>
            <person name="Clum A."/>
            <person name="Dockter R.B."/>
            <person name="Hainaut M."/>
            <person name="Kuo R.C."/>
            <person name="LaButti K."/>
            <person name="Lindahl B.D."/>
            <person name="Lindquist E.A."/>
            <person name="Lipzen A."/>
            <person name="Khouja H.R."/>
            <person name="Magnuson J."/>
            <person name="Murat C."/>
            <person name="Ohm R.A."/>
            <person name="Singer S.W."/>
            <person name="Spatafora J.W."/>
            <person name="Wang M."/>
            <person name="Veneault-Fourrey C."/>
            <person name="Henrissat B."/>
            <person name="Grigoriev I.V."/>
            <person name="Martin F.M."/>
            <person name="Perotto S."/>
        </authorList>
    </citation>
    <scope>NUCLEOTIDE SEQUENCE [LARGE SCALE GENOMIC DNA]</scope>
    <source>
        <strain evidence="3 4">ATCC 22711</strain>
    </source>
</reference>
<dbReference type="AlphaFoldDB" id="A0A2T3B9I2"/>
<keyword evidence="4" id="KW-1185">Reference proteome</keyword>
<feature type="signal peptide" evidence="2">
    <location>
        <begin position="1"/>
        <end position="19"/>
    </location>
</feature>
<feature type="region of interest" description="Disordered" evidence="1">
    <location>
        <begin position="17"/>
        <end position="116"/>
    </location>
</feature>
<gene>
    <name evidence="3" type="ORF">M430DRAFT_55807</name>
</gene>
<keyword evidence="2" id="KW-0732">Signal</keyword>
<name>A0A2T3B9I2_AMORE</name>
<evidence type="ECO:0000256" key="1">
    <source>
        <dbReference type="SAM" id="MobiDB-lite"/>
    </source>
</evidence>
<dbReference type="Proteomes" id="UP000241818">
    <property type="component" value="Unassembled WGS sequence"/>
</dbReference>
<sequence>MKFLSCAALLIIMATGIDASPAPPPAHQAVAASKVTSSATKASPTAQSESSDVTAKVVYENPNPPVTLPDDTRPVAMIPDASTGRNTAGGTATAKPAATPAVTPAAKKAADKGGKV</sequence>
<feature type="compositionally biased region" description="Low complexity" evidence="1">
    <location>
        <begin position="81"/>
        <end position="107"/>
    </location>
</feature>